<organism evidence="2 3">
    <name type="scientific">Azohydromonas caseinilytica</name>
    <dbReference type="NCBI Taxonomy" id="2728836"/>
    <lineage>
        <taxon>Bacteria</taxon>
        <taxon>Pseudomonadati</taxon>
        <taxon>Pseudomonadota</taxon>
        <taxon>Betaproteobacteria</taxon>
        <taxon>Burkholderiales</taxon>
        <taxon>Sphaerotilaceae</taxon>
        <taxon>Azohydromonas</taxon>
    </lineage>
</organism>
<protein>
    <submittedName>
        <fullName evidence="2">Uncharacterized protein</fullName>
    </submittedName>
</protein>
<keyword evidence="3" id="KW-1185">Reference proteome</keyword>
<reference evidence="2 3" key="1">
    <citation type="submission" date="2020-04" db="EMBL/GenBank/DDBJ databases">
        <title>Azohydromonas sp. isolated from soil.</title>
        <authorList>
            <person name="Dahal R.H."/>
        </authorList>
    </citation>
    <scope>NUCLEOTIDE SEQUENCE [LARGE SCALE GENOMIC DNA]</scope>
    <source>
        <strain evidence="2 3">G-1-1-14</strain>
    </source>
</reference>
<dbReference type="AlphaFoldDB" id="A0A848FIN1"/>
<accession>A0A848FIN1</accession>
<evidence type="ECO:0000313" key="2">
    <source>
        <dbReference type="EMBL" id="NML18093.1"/>
    </source>
</evidence>
<dbReference type="Proteomes" id="UP000574067">
    <property type="component" value="Unassembled WGS sequence"/>
</dbReference>
<evidence type="ECO:0000256" key="1">
    <source>
        <dbReference type="SAM" id="MobiDB-lite"/>
    </source>
</evidence>
<dbReference type="EMBL" id="JABBFW010000027">
    <property type="protein sequence ID" value="NML18093.1"/>
    <property type="molecule type" value="Genomic_DNA"/>
</dbReference>
<feature type="compositionally biased region" description="Basic residues" evidence="1">
    <location>
        <begin position="133"/>
        <end position="145"/>
    </location>
</feature>
<comment type="caution">
    <text evidence="2">The sequence shown here is derived from an EMBL/GenBank/DDBJ whole genome shotgun (WGS) entry which is preliminary data.</text>
</comment>
<gene>
    <name evidence="2" type="ORF">HHL10_24275</name>
</gene>
<dbReference type="RefSeq" id="WP_169162996.1">
    <property type="nucleotide sequence ID" value="NZ_JABBFW010000027.1"/>
</dbReference>
<evidence type="ECO:0000313" key="3">
    <source>
        <dbReference type="Proteomes" id="UP000574067"/>
    </source>
</evidence>
<sequence length="152" mass="16912">MALRAKWTVKIEKLPTWLADGQPLLVSLAVSGLYGAAPTAAADCLDPESICQWILKEWPHLPPQALLQARVNELLAHLFNRDRQVQDVWVGVYRTGAPGSGELVGVERHATRRQFEDLHRALARPTPDLAPATKHRPDRAVHGARLKLGQRE</sequence>
<feature type="region of interest" description="Disordered" evidence="1">
    <location>
        <begin position="122"/>
        <end position="152"/>
    </location>
</feature>
<name>A0A848FIN1_9BURK</name>
<proteinExistence type="predicted"/>